<dbReference type="InterPro" id="IPR050448">
    <property type="entry name" value="OpgB/LTA_synthase_biosynth"/>
</dbReference>
<feature type="transmembrane region" description="Helical" evidence="6">
    <location>
        <begin position="176"/>
        <end position="197"/>
    </location>
</feature>
<dbReference type="InterPro" id="IPR000917">
    <property type="entry name" value="Sulfatase_N"/>
</dbReference>
<dbReference type="Proteomes" id="UP000614058">
    <property type="component" value="Unassembled WGS sequence"/>
</dbReference>
<evidence type="ECO:0000256" key="5">
    <source>
        <dbReference type="ARBA" id="ARBA00023136"/>
    </source>
</evidence>
<feature type="transmembrane region" description="Helical" evidence="6">
    <location>
        <begin position="146"/>
        <end position="164"/>
    </location>
</feature>
<keyword evidence="3 6" id="KW-0812">Transmembrane</keyword>
<dbReference type="Pfam" id="PF00884">
    <property type="entry name" value="Sulfatase"/>
    <property type="match status" value="1"/>
</dbReference>
<evidence type="ECO:0000256" key="6">
    <source>
        <dbReference type="SAM" id="Phobius"/>
    </source>
</evidence>
<keyword evidence="2" id="KW-1003">Cell membrane</keyword>
<feature type="domain" description="Sulfatase N-terminal" evidence="7">
    <location>
        <begin position="285"/>
        <end position="574"/>
    </location>
</feature>
<dbReference type="CDD" id="cd16015">
    <property type="entry name" value="LTA_synthase"/>
    <property type="match status" value="1"/>
</dbReference>
<accession>A0ABS1BQU5</accession>
<reference evidence="8 9" key="1">
    <citation type="journal article" date="2021" name="Pathogens">
        <title>Isolation and Characterization of Kingella bonacorsii sp. nov., A Novel Kingella Species Detected in a Stable Periodontitis Subject.</title>
        <authorList>
            <person name="Antezack A."/>
            <person name="Boxberger M."/>
            <person name="Rolland C."/>
            <person name="Monnet-Corti V."/>
            <person name="La Scola B."/>
        </authorList>
    </citation>
    <scope>NUCLEOTIDE SEQUENCE [LARGE SCALE GENOMIC DNA]</scope>
    <source>
        <strain evidence="8 9">Marseille-Q4569</strain>
    </source>
</reference>
<sequence>MTRLAYYRSQIRQLLILWASIVILFSAERWLMFRHFVPDSIRSQPHLETAALFTKGLLFDIKVASIAVALPFLLGLLSLLHPAAARLWQRFQAAFLAALFAVVFAAAIGNWFYFTVYDRQFDVFIFGLFDEDTRAVVKTMWSDYPVIRGFIGLAAAIALFAWLLKRSTRRINPQAAAGKGVWFAAVLLPIIALAIGIRGSFGKFPLRQSAVYISAVQQVNKLVPNALTSLSWAWNDYRNSNHFAPVSEAEGAKIISQLIGKTTNADLNQFLHTTPKNPAVEQHQPNVVFAVMESMSAHLLAFDNPERNLLGSLKTHFQQDWVYHKFVSEGDGTSDSLHRFFIRSPRNNISQSLAKNKPFPTNLFTPYKQAGYRIVYITAGNGGWRDFDNFIRHLGADEIVDENTIKTRYPQAVSATWGIPDEYMFRYAADELKRAEQDGKPVFIMLLSITNHPPYQLPAPHQRQNFHLTAQEQSRLSSLAQGDTLNEVFNTYKYSNDQLGNFVSQVKQTSPHTIIAATGDHNMRAISYPALQDTALGHGVPFYLYVPPEYRAGAQYQPERAGSHKDIVPTLYALSLSQAQFYQTGCNLTAPAETADNPFCGYGYNPEVILTDNGFYNTKNQQYRTWQNGDTLIANPQPSTPSPADQQIIQQAIANSPFLEWQLNRIVAGTK</sequence>
<comment type="subcellular location">
    <subcellularLocation>
        <location evidence="1">Cell membrane</location>
        <topology evidence="1">Multi-pass membrane protein</topology>
    </subcellularLocation>
</comment>
<organism evidence="8 9">
    <name type="scientific">Kingella bonacorsii</name>
    <dbReference type="NCBI Taxonomy" id="2796361"/>
    <lineage>
        <taxon>Bacteria</taxon>
        <taxon>Pseudomonadati</taxon>
        <taxon>Pseudomonadota</taxon>
        <taxon>Betaproteobacteria</taxon>
        <taxon>Neisseriales</taxon>
        <taxon>Neisseriaceae</taxon>
        <taxon>Kingella</taxon>
    </lineage>
</organism>
<feature type="transmembrane region" description="Helical" evidence="6">
    <location>
        <begin position="63"/>
        <end position="81"/>
    </location>
</feature>
<dbReference type="SUPFAM" id="SSF53649">
    <property type="entry name" value="Alkaline phosphatase-like"/>
    <property type="match status" value="1"/>
</dbReference>
<proteinExistence type="predicted"/>
<keyword evidence="9" id="KW-1185">Reference proteome</keyword>
<gene>
    <name evidence="8" type="ORF">JDW22_03290</name>
</gene>
<dbReference type="PANTHER" id="PTHR47371">
    <property type="entry name" value="LIPOTEICHOIC ACID SYNTHASE"/>
    <property type="match status" value="1"/>
</dbReference>
<evidence type="ECO:0000256" key="1">
    <source>
        <dbReference type="ARBA" id="ARBA00004651"/>
    </source>
</evidence>
<dbReference type="RefSeq" id="WP_200521695.1">
    <property type="nucleotide sequence ID" value="NZ_JAEHNZ010000001.1"/>
</dbReference>
<evidence type="ECO:0000256" key="4">
    <source>
        <dbReference type="ARBA" id="ARBA00022989"/>
    </source>
</evidence>
<dbReference type="InterPro" id="IPR017850">
    <property type="entry name" value="Alkaline_phosphatase_core_sf"/>
</dbReference>
<protein>
    <submittedName>
        <fullName evidence="8">LTA synthase family protein</fullName>
    </submittedName>
</protein>
<feature type="transmembrane region" description="Helical" evidence="6">
    <location>
        <begin position="93"/>
        <end position="114"/>
    </location>
</feature>
<keyword evidence="4 6" id="KW-1133">Transmembrane helix</keyword>
<comment type="caution">
    <text evidence="8">The sequence shown here is derived from an EMBL/GenBank/DDBJ whole genome shotgun (WGS) entry which is preliminary data.</text>
</comment>
<evidence type="ECO:0000313" key="8">
    <source>
        <dbReference type="EMBL" id="MBK0395641.1"/>
    </source>
</evidence>
<keyword evidence="5 6" id="KW-0472">Membrane</keyword>
<name>A0ABS1BQU5_9NEIS</name>
<evidence type="ECO:0000256" key="2">
    <source>
        <dbReference type="ARBA" id="ARBA00022475"/>
    </source>
</evidence>
<evidence type="ECO:0000313" key="9">
    <source>
        <dbReference type="Proteomes" id="UP000614058"/>
    </source>
</evidence>
<dbReference type="PANTHER" id="PTHR47371:SF3">
    <property type="entry name" value="PHOSPHOGLYCEROL TRANSFERASE I"/>
    <property type="match status" value="1"/>
</dbReference>
<dbReference type="EMBL" id="JAEHNZ010000001">
    <property type="protein sequence ID" value="MBK0395641.1"/>
    <property type="molecule type" value="Genomic_DNA"/>
</dbReference>
<evidence type="ECO:0000256" key="3">
    <source>
        <dbReference type="ARBA" id="ARBA00022692"/>
    </source>
</evidence>
<evidence type="ECO:0000259" key="7">
    <source>
        <dbReference type="Pfam" id="PF00884"/>
    </source>
</evidence>
<dbReference type="Gene3D" id="3.40.720.10">
    <property type="entry name" value="Alkaline Phosphatase, subunit A"/>
    <property type="match status" value="1"/>
</dbReference>